<evidence type="ECO:0000313" key="9">
    <source>
        <dbReference type="Proteomes" id="UP000807716"/>
    </source>
</evidence>
<feature type="compositionally biased region" description="Low complexity" evidence="6">
    <location>
        <begin position="1346"/>
        <end position="1389"/>
    </location>
</feature>
<dbReference type="Proteomes" id="UP000807716">
    <property type="component" value="Unassembled WGS sequence"/>
</dbReference>
<dbReference type="GO" id="GO:0016874">
    <property type="term" value="F:ligase activity"/>
    <property type="evidence" value="ECO:0007669"/>
    <property type="project" value="UniProtKB-KW"/>
</dbReference>
<feature type="region of interest" description="Disordered" evidence="6">
    <location>
        <begin position="851"/>
        <end position="883"/>
    </location>
</feature>
<dbReference type="InterPro" id="IPR000569">
    <property type="entry name" value="HECT_dom"/>
</dbReference>
<sequence length="1481" mass="163923">MFPTRPAGHDKKAALLAKAKADRLARSELKKQNEENTRQEQAALRLQKLWQKRQARKATAAQLRVDWDALLAETPSTPALGLVRNLQLCYLLPVFYQPTLDPLDTERLSLLCKTLLSKTIEPTKAIGPGGKNTSNSSSPSLPAGSSASPSSESATRKPMPQVPFHMILLHVRYKDLGFKVLNRILRLCIKVVIGYNVPPPSTSPPSSSTSSLSQKASAFSASNKDINISISKAESARDLYVSGPELRFLLAYLDLNTYRLPGNVDVKIRTELQRQATRVLQQVIRNGQFYKDIHEGICLRTEAYIQLQLRSKKTELVPEDKARFNSISLWITAMWRCCLILQHLEGDEAKTATTAVPKRTLERDNLIDMHSDESTMVGIVCHVLTVPLFVDCLDETSLQLAQKDQLLLRSTTTLLDPRHTSFILSALSLDECLFFLGNMTKLAQLHHNASTTTTTNTTIPQQDSSTSSSSMELRVIHIASLLLQHCQQFVSESQTGIYRHYHPVFSWTSFSPKHQHQLPQAQFKLVLAQIEYLWSRDFALKVFSKLLKMDLPRTTSDAIEPLPTSTTNNNNNNNTGGSEKSKLSALSKLGPLKKHHTAAAACFEASDPQGALLAMDTQEICTVYLTMMKMFQGQRTSILVMLMYLPDLMVQLWRFMCVLGPKGRMHIYLEAAATATSGQDSLDREPLIAILQVFCECCDRLFVTLDDEDMYERQTPWQLGELAFMSGFFNQFCFAILCREQGSVPSNPATTTIATTVTPPNNSGTNADSSSSPPVRAAIFHHARKVLMHLYERDCRRAFCPPDHWLLLHPTKSFFQSPLQLLASLALSGRSNSSSSNGTGGGGLFSFGSSLSSLSSSTTTTTTTTSTTTTTTPTSTTSAASSSFVQPQYATPKEFIAKVAQRDRTALRILELLPHVIPFNARLEIFRNFIAEDNAQRMQQQHHHARRAEFQPAVMVKIRRGYVLEDGARGLGALSPTSWKQTIRVKFVNEVGAEEAGIDQGGPFKEFMETFLEAGFSPALDLFTTTTAAEHLMYPSPTALLTHSRQEGLGLLRLFGTVLGKALYEGLLVDVNFAGFFLSKILGRTVFLDEMRSYDEEVFRNLMFLKKYEGDVEDLGLTFSLDDEAFGQRQTIELRPNGEAVAVRRENRIHYIFLVSDYRLNKQIQEQSKAFIDGFRSIIPPSWVSIFSPQELHRVIAGEDVDFDVEDLKRHTEYQNGYFEHHPVIRNLWAVLNELPSEEKRAFLKFVTSCSKPPLGGFKHLYPPFTIRLVLNPNTTVSGRDGLAPRPATSDTSVTSHNSSGIQYDDEDEDELYAEGDELLESRERTTTSGGQPQQQPTATRSNRFGLGSRLRSVMGGSSGSGSNSNGHDSHPRSPSSASTSSSSGTSRRNNPFATTLDDQGTPAAMGVVKSFFGGLGSTLKTKSGLGSGGPSSSAVSGKKARLPTSSTCFNLLKLPPFSSKAVLRDKIRYAILSGTGFELS</sequence>
<dbReference type="EMBL" id="JAAAJB010000313">
    <property type="protein sequence ID" value="KAG0258703.1"/>
    <property type="molecule type" value="Genomic_DNA"/>
</dbReference>
<dbReference type="InterPro" id="IPR044611">
    <property type="entry name" value="E3A/B/C-like"/>
</dbReference>
<feature type="region of interest" description="Disordered" evidence="6">
    <location>
        <begin position="557"/>
        <end position="582"/>
    </location>
</feature>
<keyword evidence="3" id="KW-0808">Transferase</keyword>
<feature type="compositionally biased region" description="Polar residues" evidence="6">
    <location>
        <begin position="1289"/>
        <end position="1302"/>
    </location>
</feature>
<organism evidence="8 9">
    <name type="scientific">Actinomortierella ambigua</name>
    <dbReference type="NCBI Taxonomy" id="1343610"/>
    <lineage>
        <taxon>Eukaryota</taxon>
        <taxon>Fungi</taxon>
        <taxon>Fungi incertae sedis</taxon>
        <taxon>Mucoromycota</taxon>
        <taxon>Mortierellomycotina</taxon>
        <taxon>Mortierellomycetes</taxon>
        <taxon>Mortierellales</taxon>
        <taxon>Mortierellaceae</taxon>
        <taxon>Actinomortierella</taxon>
    </lineage>
</organism>
<evidence type="ECO:0000256" key="4">
    <source>
        <dbReference type="ARBA" id="ARBA00022786"/>
    </source>
</evidence>
<dbReference type="SMART" id="SM00119">
    <property type="entry name" value="HECTc"/>
    <property type="match status" value="1"/>
</dbReference>
<evidence type="ECO:0000256" key="1">
    <source>
        <dbReference type="ARBA" id="ARBA00000885"/>
    </source>
</evidence>
<evidence type="ECO:0000313" key="8">
    <source>
        <dbReference type="EMBL" id="KAG0258703.1"/>
    </source>
</evidence>
<keyword evidence="4 5" id="KW-0833">Ubl conjugation pathway</keyword>
<dbReference type="FunFam" id="3.30.2160.10:FF:000002">
    <property type="entry name" value="Putative Ubiquitin-protein ligase E3C"/>
    <property type="match status" value="1"/>
</dbReference>
<dbReference type="Gene3D" id="3.90.1750.10">
    <property type="entry name" value="Hect, E3 ligase catalytic domains"/>
    <property type="match status" value="1"/>
</dbReference>
<dbReference type="GO" id="GO:0061630">
    <property type="term" value="F:ubiquitin protein ligase activity"/>
    <property type="evidence" value="ECO:0007669"/>
    <property type="project" value="UniProtKB-EC"/>
</dbReference>
<comment type="catalytic activity">
    <reaction evidence="1">
        <text>S-ubiquitinyl-[E2 ubiquitin-conjugating enzyme]-L-cysteine + [acceptor protein]-L-lysine = [E2 ubiquitin-conjugating enzyme]-L-cysteine + N(6)-ubiquitinyl-[acceptor protein]-L-lysine.</text>
        <dbReference type="EC" id="2.3.2.26"/>
    </reaction>
</comment>
<dbReference type="Pfam" id="PF00632">
    <property type="entry name" value="HECT"/>
    <property type="match status" value="2"/>
</dbReference>
<dbReference type="PANTHER" id="PTHR45700:SF3">
    <property type="entry name" value="UBIQUITIN-PROTEIN LIGASE E3B"/>
    <property type="match status" value="1"/>
</dbReference>
<feature type="region of interest" description="Disordered" evidence="6">
    <location>
        <begin position="1278"/>
        <end position="1309"/>
    </location>
</feature>
<feature type="active site" description="Glycyl thioester intermediate" evidence="5">
    <location>
        <position position="1449"/>
    </location>
</feature>
<accession>A0A9P6Q3H0</accession>
<feature type="domain" description="HECT" evidence="7">
    <location>
        <begin position="975"/>
        <end position="1481"/>
    </location>
</feature>
<feature type="compositionally biased region" description="Low complexity" evidence="6">
    <location>
        <begin position="1327"/>
        <end position="1338"/>
    </location>
</feature>
<evidence type="ECO:0000256" key="6">
    <source>
        <dbReference type="SAM" id="MobiDB-lite"/>
    </source>
</evidence>
<dbReference type="SUPFAM" id="SSF56204">
    <property type="entry name" value="Hect, E3 ligase catalytic domain"/>
    <property type="match status" value="2"/>
</dbReference>
<feature type="compositionally biased region" description="Low complexity" evidence="6">
    <location>
        <begin position="749"/>
        <end position="762"/>
    </location>
</feature>
<dbReference type="GO" id="GO:0000209">
    <property type="term" value="P:protein polyubiquitination"/>
    <property type="evidence" value="ECO:0007669"/>
    <property type="project" value="InterPro"/>
</dbReference>
<dbReference type="Gene3D" id="3.30.2160.10">
    <property type="entry name" value="Hect, E3 ligase catalytic domain"/>
    <property type="match status" value="1"/>
</dbReference>
<keyword evidence="9" id="KW-1185">Reference proteome</keyword>
<reference evidence="8" key="1">
    <citation type="journal article" date="2020" name="Fungal Divers.">
        <title>Resolving the Mortierellaceae phylogeny through synthesis of multi-gene phylogenetics and phylogenomics.</title>
        <authorList>
            <person name="Vandepol N."/>
            <person name="Liber J."/>
            <person name="Desiro A."/>
            <person name="Na H."/>
            <person name="Kennedy M."/>
            <person name="Barry K."/>
            <person name="Grigoriev I.V."/>
            <person name="Miller A.N."/>
            <person name="O'Donnell K."/>
            <person name="Stajich J.E."/>
            <person name="Bonito G."/>
        </authorList>
    </citation>
    <scope>NUCLEOTIDE SEQUENCE</scope>
    <source>
        <strain evidence="8">BC1065</strain>
    </source>
</reference>
<dbReference type="Gene3D" id="3.30.2410.10">
    <property type="entry name" value="Hect, E3 ligase catalytic domain"/>
    <property type="match status" value="2"/>
</dbReference>
<dbReference type="PANTHER" id="PTHR45700">
    <property type="entry name" value="UBIQUITIN-PROTEIN LIGASE E3C"/>
    <property type="match status" value="1"/>
</dbReference>
<keyword evidence="8" id="KW-0436">Ligase</keyword>
<dbReference type="EC" id="2.3.2.26" evidence="2"/>
<feature type="region of interest" description="Disordered" evidence="6">
    <location>
        <begin position="123"/>
        <end position="157"/>
    </location>
</feature>
<name>A0A9P6Q3H0_9FUNG</name>
<feature type="compositionally biased region" description="Polar residues" evidence="6">
    <location>
        <begin position="763"/>
        <end position="773"/>
    </location>
</feature>
<evidence type="ECO:0000256" key="2">
    <source>
        <dbReference type="ARBA" id="ARBA00012485"/>
    </source>
</evidence>
<dbReference type="PROSITE" id="PS50237">
    <property type="entry name" value="HECT"/>
    <property type="match status" value="1"/>
</dbReference>
<gene>
    <name evidence="8" type="primary">UBE3B</name>
    <name evidence="8" type="ORF">DFQ27_004504</name>
</gene>
<feature type="compositionally biased region" description="Polar residues" evidence="6">
    <location>
        <begin position="1390"/>
        <end position="1399"/>
    </location>
</feature>
<comment type="caution">
    <text evidence="8">The sequence shown here is derived from an EMBL/GenBank/DDBJ whole genome shotgun (WGS) entry which is preliminary data.</text>
</comment>
<proteinExistence type="predicted"/>
<dbReference type="GO" id="GO:0006511">
    <property type="term" value="P:ubiquitin-dependent protein catabolic process"/>
    <property type="evidence" value="ECO:0007669"/>
    <property type="project" value="TreeGrafter"/>
</dbReference>
<feature type="compositionally biased region" description="Low complexity" evidence="6">
    <location>
        <begin position="134"/>
        <end position="153"/>
    </location>
</feature>
<evidence type="ECO:0000259" key="7">
    <source>
        <dbReference type="PROSITE" id="PS50237"/>
    </source>
</evidence>
<dbReference type="CDD" id="cd00078">
    <property type="entry name" value="HECTc"/>
    <property type="match status" value="1"/>
</dbReference>
<evidence type="ECO:0000256" key="3">
    <source>
        <dbReference type="ARBA" id="ARBA00022679"/>
    </source>
</evidence>
<protein>
    <recommendedName>
        <fullName evidence="2">HECT-type E3 ubiquitin transferase</fullName>
        <ecNumber evidence="2">2.3.2.26</ecNumber>
    </recommendedName>
</protein>
<evidence type="ECO:0000256" key="5">
    <source>
        <dbReference type="PROSITE-ProRule" id="PRU00104"/>
    </source>
</evidence>
<dbReference type="InterPro" id="IPR035983">
    <property type="entry name" value="Hect_E3_ubiquitin_ligase"/>
</dbReference>
<dbReference type="OrthoDB" id="423283at2759"/>
<feature type="region of interest" description="Disordered" evidence="6">
    <location>
        <begin position="749"/>
        <end position="773"/>
    </location>
</feature>
<feature type="region of interest" description="Disordered" evidence="6">
    <location>
        <begin position="1323"/>
        <end position="1401"/>
    </location>
</feature>
<feature type="compositionally biased region" description="Low complexity" evidence="6">
    <location>
        <begin position="566"/>
        <end position="582"/>
    </location>
</feature>